<dbReference type="GO" id="GO:0002758">
    <property type="term" value="P:innate immune response-activating signaling pathway"/>
    <property type="evidence" value="ECO:0007669"/>
    <property type="project" value="UniProtKB-ARBA"/>
</dbReference>
<dbReference type="CDD" id="cd14798">
    <property type="entry name" value="RX-CC_like"/>
    <property type="match status" value="1"/>
</dbReference>
<dbReference type="Gene3D" id="1.10.10.10">
    <property type="entry name" value="Winged helix-like DNA-binding domain superfamily/Winged helix DNA-binding domain"/>
    <property type="match status" value="1"/>
</dbReference>
<evidence type="ECO:0000259" key="8">
    <source>
        <dbReference type="Pfam" id="PF18052"/>
    </source>
</evidence>
<comment type="similarity">
    <text evidence="1">Belongs to the disease resistance NB-LRR family.</text>
</comment>
<evidence type="ECO:0000259" key="9">
    <source>
        <dbReference type="Pfam" id="PF23559"/>
    </source>
</evidence>
<dbReference type="EMBL" id="CAJGYO010000010">
    <property type="protein sequence ID" value="CAD6258546.1"/>
    <property type="molecule type" value="Genomic_DNA"/>
</dbReference>
<keyword evidence="4" id="KW-0547">Nucleotide-binding</keyword>
<dbReference type="InterPro" id="IPR032675">
    <property type="entry name" value="LRR_dom_sf"/>
</dbReference>
<evidence type="ECO:0000256" key="5">
    <source>
        <dbReference type="ARBA" id="ARBA00022821"/>
    </source>
</evidence>
<evidence type="ECO:0000259" key="10">
    <source>
        <dbReference type="Pfam" id="PF25019"/>
    </source>
</evidence>
<dbReference type="AlphaFoldDB" id="A0A811QHR9"/>
<dbReference type="GO" id="GO:0009626">
    <property type="term" value="P:plant-type hypersensitive response"/>
    <property type="evidence" value="ECO:0007669"/>
    <property type="project" value="UniProtKB-ARBA"/>
</dbReference>
<feature type="domain" description="NB-ARC" evidence="7">
    <location>
        <begin position="177"/>
        <end position="345"/>
    </location>
</feature>
<keyword evidence="6" id="KW-0067">ATP-binding</keyword>
<gene>
    <name evidence="11" type="ORF">NCGR_LOCUS42016</name>
</gene>
<dbReference type="InterPro" id="IPR058922">
    <property type="entry name" value="WHD_DRP"/>
</dbReference>
<keyword evidence="5" id="KW-0611">Plant defense</keyword>
<comment type="caution">
    <text evidence="11">The sequence shown here is derived from an EMBL/GenBank/DDBJ whole genome shotgun (WGS) entry which is preliminary data.</text>
</comment>
<name>A0A811QHR9_9POAL</name>
<dbReference type="OrthoDB" id="616692at2759"/>
<proteinExistence type="inferred from homology"/>
<protein>
    <submittedName>
        <fullName evidence="11">Uncharacterized protein</fullName>
    </submittedName>
</protein>
<dbReference type="InterPro" id="IPR042197">
    <property type="entry name" value="Apaf_helical"/>
</dbReference>
<evidence type="ECO:0000256" key="1">
    <source>
        <dbReference type="ARBA" id="ARBA00008894"/>
    </source>
</evidence>
<dbReference type="Gene3D" id="1.10.8.430">
    <property type="entry name" value="Helical domain of apoptotic protease-activating factors"/>
    <property type="match status" value="1"/>
</dbReference>
<sequence>MAGMEVAVASGILKVVSNKLGPLLMKEYSSIVGAKEDLQELHGQIVEINKWLERGDKAVGNDPSLNWLKQLKGIAYDVDDIVDEFQLQAEKHDIGGDSGIVSKYIFTKPKSIIFQCKAASKIKAIKKKFASVVKQRNDFSAITSSLPVGHLIQHMNLTVREMPSLPNIDAESVLGRDKEKHMIISKLVQANDKHSVSIVSVIGLGGSGKTTLAKLVFNDGNIIKKHFDVKLWVHVSQEFDVAKLVEKLFEAISGEKSERYPMQQMSKTISDKLTGKRYLLVLDDVWIEDQLHWDQFMVHLKNGTPGSGILLTTRSRKVAKAVRSKDQFDLPFLSLDDSWQLFQQSLILTAKGLEPKFVEVGKEIVRKCGGVPLAIKVLAGVLHDKEWIGEWEAIRDNNLFDVEGEGQNISVSACLRLSYFHLPSHLRQCFTLCALFPKGYWFDKEQLIDQWIAHDMINVPSVDNLEYVGHKFFNSLVQVSFLQHVEESSGRVRCGMHDLVHDLARSILGNEISLVVPKEANMLSKSYRYFSLINQPRDLQPKSIFGKARALYVDESGIIIFGKQLKNAKHLRSITMGSLYTKSVPTAILHVKNLRYLSTSHGNFDTLPEAISDVWSLQALHVTFCLYLLKLPESIGKLQKLRTLNLSGCASLMTLPDSVGDCHMISSLDLSNCKSIPVLPNSIGRNKKLRELRLQSTEIERLPSSVTTLGNLELLDLRWCCRILELPEGIGKLKNLQVLNTRGCNNYRAMPIGIGQLSRLQNLDTFVVGKGKNSAEIFELTNIAMISENLIIRGIANVKDPDEACRTCLKQKANLQTLELDWRTNDEDKVNAQTEQAVLNGLEPPSGIRNLHIAGYAGGKYAQWMLKQVDVGEQSLHQFPFLVVLRLSDFPNMKHLEGLVELPCLEHLELSRLTSLESVNGGPFPSLMKLVMDGLPRLEEVWMVTEMNLGNEMGKMQIGTCLSDIHIMGCPKLLVKPYFPSSLQRLLLEGSNEQLMQSPGQGQGSSSSSSFPSSFSFSHLKELTLRKMVISSSGSPPPLGLQSGRGWVLLQQMTALESLEISKCNDLTELPESMRSLTSLQSLNIYSCSALGMLPEWLQELQSLQKLSITYCHSLTNLPQSMGQLLSLQQMIILR</sequence>
<evidence type="ECO:0000313" key="11">
    <source>
        <dbReference type="EMBL" id="CAD6258546.1"/>
    </source>
</evidence>
<evidence type="ECO:0000256" key="3">
    <source>
        <dbReference type="ARBA" id="ARBA00022737"/>
    </source>
</evidence>
<dbReference type="GO" id="GO:0043531">
    <property type="term" value="F:ADP binding"/>
    <property type="evidence" value="ECO:0007669"/>
    <property type="project" value="InterPro"/>
</dbReference>
<dbReference type="Gene3D" id="3.40.50.300">
    <property type="entry name" value="P-loop containing nucleotide triphosphate hydrolases"/>
    <property type="match status" value="1"/>
</dbReference>
<dbReference type="Pfam" id="PF00931">
    <property type="entry name" value="NB-ARC"/>
    <property type="match status" value="1"/>
</dbReference>
<dbReference type="Proteomes" id="UP000604825">
    <property type="component" value="Unassembled WGS sequence"/>
</dbReference>
<feature type="domain" description="Disease resistance protein winged helix" evidence="9">
    <location>
        <begin position="435"/>
        <end position="504"/>
    </location>
</feature>
<evidence type="ECO:0000313" key="12">
    <source>
        <dbReference type="Proteomes" id="UP000604825"/>
    </source>
</evidence>
<dbReference type="FunFam" id="3.40.50.300:FF:001091">
    <property type="entry name" value="Probable disease resistance protein At1g61300"/>
    <property type="match status" value="1"/>
</dbReference>
<dbReference type="Pfam" id="PF25019">
    <property type="entry name" value="LRR_R13L1-DRL21"/>
    <property type="match status" value="1"/>
</dbReference>
<feature type="domain" description="R13L1/DRL21-like LRR repeat region" evidence="10">
    <location>
        <begin position="779"/>
        <end position="912"/>
    </location>
</feature>
<evidence type="ECO:0000256" key="6">
    <source>
        <dbReference type="ARBA" id="ARBA00022840"/>
    </source>
</evidence>
<dbReference type="PANTHER" id="PTHR36766:SF56">
    <property type="match status" value="1"/>
</dbReference>
<organism evidence="11 12">
    <name type="scientific">Miscanthus lutarioriparius</name>
    <dbReference type="NCBI Taxonomy" id="422564"/>
    <lineage>
        <taxon>Eukaryota</taxon>
        <taxon>Viridiplantae</taxon>
        <taxon>Streptophyta</taxon>
        <taxon>Embryophyta</taxon>
        <taxon>Tracheophyta</taxon>
        <taxon>Spermatophyta</taxon>
        <taxon>Magnoliopsida</taxon>
        <taxon>Liliopsida</taxon>
        <taxon>Poales</taxon>
        <taxon>Poaceae</taxon>
        <taxon>PACMAD clade</taxon>
        <taxon>Panicoideae</taxon>
        <taxon>Andropogonodae</taxon>
        <taxon>Andropogoneae</taxon>
        <taxon>Saccharinae</taxon>
        <taxon>Miscanthus</taxon>
    </lineage>
</organism>
<dbReference type="Gene3D" id="3.80.10.10">
    <property type="entry name" value="Ribonuclease Inhibitor"/>
    <property type="match status" value="3"/>
</dbReference>
<dbReference type="InterPro" id="IPR027417">
    <property type="entry name" value="P-loop_NTPase"/>
</dbReference>
<dbReference type="InterPro" id="IPR056789">
    <property type="entry name" value="LRR_R13L1-DRL21"/>
</dbReference>
<dbReference type="Pfam" id="PF18052">
    <property type="entry name" value="Rx_N"/>
    <property type="match status" value="1"/>
</dbReference>
<dbReference type="Gene3D" id="1.20.5.4130">
    <property type="match status" value="1"/>
</dbReference>
<accession>A0A811QHR9</accession>
<dbReference type="Pfam" id="PF23559">
    <property type="entry name" value="WHD_DRP"/>
    <property type="match status" value="1"/>
</dbReference>
<dbReference type="GO" id="GO:0005524">
    <property type="term" value="F:ATP binding"/>
    <property type="evidence" value="ECO:0007669"/>
    <property type="project" value="UniProtKB-KW"/>
</dbReference>
<feature type="domain" description="Disease resistance N-terminal" evidence="8">
    <location>
        <begin position="13"/>
        <end position="102"/>
    </location>
</feature>
<dbReference type="InterPro" id="IPR036388">
    <property type="entry name" value="WH-like_DNA-bd_sf"/>
</dbReference>
<dbReference type="PRINTS" id="PR00364">
    <property type="entry name" value="DISEASERSIST"/>
</dbReference>
<evidence type="ECO:0000256" key="4">
    <source>
        <dbReference type="ARBA" id="ARBA00022741"/>
    </source>
</evidence>
<dbReference type="SUPFAM" id="SSF52058">
    <property type="entry name" value="L domain-like"/>
    <property type="match status" value="1"/>
</dbReference>
<dbReference type="GO" id="GO:0042742">
    <property type="term" value="P:defense response to bacterium"/>
    <property type="evidence" value="ECO:0007669"/>
    <property type="project" value="UniProtKB-ARBA"/>
</dbReference>
<dbReference type="PANTHER" id="PTHR36766">
    <property type="entry name" value="PLANT BROAD-SPECTRUM MILDEW RESISTANCE PROTEIN RPW8"/>
    <property type="match status" value="1"/>
</dbReference>
<keyword evidence="2" id="KW-0433">Leucine-rich repeat</keyword>
<reference evidence="11" key="1">
    <citation type="submission" date="2020-10" db="EMBL/GenBank/DDBJ databases">
        <authorList>
            <person name="Han B."/>
            <person name="Lu T."/>
            <person name="Zhao Q."/>
            <person name="Huang X."/>
            <person name="Zhao Y."/>
        </authorList>
    </citation>
    <scope>NUCLEOTIDE SEQUENCE</scope>
</reference>
<keyword evidence="3" id="KW-0677">Repeat</keyword>
<dbReference type="InterPro" id="IPR002182">
    <property type="entry name" value="NB-ARC"/>
</dbReference>
<dbReference type="SUPFAM" id="SSF52540">
    <property type="entry name" value="P-loop containing nucleoside triphosphate hydrolases"/>
    <property type="match status" value="1"/>
</dbReference>
<dbReference type="InterPro" id="IPR038005">
    <property type="entry name" value="RX-like_CC"/>
</dbReference>
<keyword evidence="12" id="KW-1185">Reference proteome</keyword>
<dbReference type="InterPro" id="IPR041118">
    <property type="entry name" value="Rx_N"/>
</dbReference>
<evidence type="ECO:0000256" key="2">
    <source>
        <dbReference type="ARBA" id="ARBA00022614"/>
    </source>
</evidence>
<evidence type="ECO:0000259" key="7">
    <source>
        <dbReference type="Pfam" id="PF00931"/>
    </source>
</evidence>
<dbReference type="FunFam" id="1.10.10.10:FF:000322">
    <property type="entry name" value="Probable disease resistance protein At1g63360"/>
    <property type="match status" value="1"/>
</dbReference>